<feature type="domain" description="G-protein coupled receptors family 1 profile" evidence="9">
    <location>
        <begin position="41"/>
        <end position="316"/>
    </location>
</feature>
<sequence>MSSGRSTEADGCPQVSNIEELMVNQFRAYVSPILSIVGIITNIITMIVFIILQHQSPCRFNLYTIWLSFCYNIQLVSNCFLDDFLGRGLRWATNCHFWIQVDVMSSFSCKVITFLSEFSALTKAFILMYFSADRVFSVYYPTRVTVGGGLWYAHGGIFGSYVLGLLLNTPQLIYVDRFQDSDNQYSCGYVDPVNPGVKYVLYLYIVGATLIPSVFIFVTNLLILCKMWFVMKRNSVRGQLDRHSSNELSKIIAHLAISVLFELLSLPIVVGIILRQQVYILEYDKTRPVYAKRIIQLTKLFSSMDCINYAFDFFIFLLFMPTFRQVLWNLCKCSKDLFNWKSADWSNASPSMGQTMSNNSNTPTLCKIKELSEHSCAATLNESSVQTSTVIITRL</sequence>
<dbReference type="InterPro" id="IPR017452">
    <property type="entry name" value="GPCR_Rhodpsn_7TM"/>
</dbReference>
<evidence type="ECO:0000259" key="9">
    <source>
        <dbReference type="PROSITE" id="PS50262"/>
    </source>
</evidence>
<feature type="transmembrane region" description="Helical" evidence="8">
    <location>
        <begin position="63"/>
        <end position="81"/>
    </location>
</feature>
<dbReference type="Pfam" id="PF00001">
    <property type="entry name" value="7tm_1"/>
    <property type="match status" value="1"/>
</dbReference>
<dbReference type="AlphaFoldDB" id="A0A183A619"/>
<evidence type="ECO:0000256" key="7">
    <source>
        <dbReference type="ARBA" id="ARBA00023224"/>
    </source>
</evidence>
<evidence type="ECO:0000256" key="3">
    <source>
        <dbReference type="ARBA" id="ARBA00022989"/>
    </source>
</evidence>
<evidence type="ECO:0000256" key="6">
    <source>
        <dbReference type="ARBA" id="ARBA00023170"/>
    </source>
</evidence>
<gene>
    <name evidence="10" type="ORF">ECPE_LOCUS2404</name>
</gene>
<keyword evidence="7" id="KW-0807">Transducer</keyword>
<keyword evidence="4" id="KW-0297">G-protein coupled receptor</keyword>
<dbReference type="OrthoDB" id="9999179at2759"/>
<protein>
    <submittedName>
        <fullName evidence="12">G_PROTEIN_RECEP_F1_2 domain-containing protein</fullName>
    </submittedName>
</protein>
<keyword evidence="6" id="KW-0675">Receptor</keyword>
<reference evidence="10 11" key="2">
    <citation type="submission" date="2018-11" db="EMBL/GenBank/DDBJ databases">
        <authorList>
            <consortium name="Pathogen Informatics"/>
        </authorList>
    </citation>
    <scope>NUCLEOTIDE SEQUENCE [LARGE SCALE GENOMIC DNA]</scope>
    <source>
        <strain evidence="10 11">Egypt</strain>
    </source>
</reference>
<keyword evidence="3 8" id="KW-1133">Transmembrane helix</keyword>
<evidence type="ECO:0000313" key="11">
    <source>
        <dbReference type="Proteomes" id="UP000272942"/>
    </source>
</evidence>
<evidence type="ECO:0000256" key="2">
    <source>
        <dbReference type="ARBA" id="ARBA00022692"/>
    </source>
</evidence>
<accession>A0A183A619</accession>
<dbReference type="EMBL" id="UZAN01039591">
    <property type="protein sequence ID" value="VDP66374.1"/>
    <property type="molecule type" value="Genomic_DNA"/>
</dbReference>
<dbReference type="PANTHER" id="PTHR24243">
    <property type="entry name" value="G-PROTEIN COUPLED RECEPTOR"/>
    <property type="match status" value="1"/>
</dbReference>
<dbReference type="PROSITE" id="PS50262">
    <property type="entry name" value="G_PROTEIN_RECEP_F1_2"/>
    <property type="match status" value="1"/>
</dbReference>
<feature type="transmembrane region" description="Helical" evidence="8">
    <location>
        <begin position="29"/>
        <end position="51"/>
    </location>
</feature>
<evidence type="ECO:0000313" key="10">
    <source>
        <dbReference type="EMBL" id="VDP66374.1"/>
    </source>
</evidence>
<dbReference type="GO" id="GO:0005886">
    <property type="term" value="C:plasma membrane"/>
    <property type="evidence" value="ECO:0007669"/>
    <property type="project" value="TreeGrafter"/>
</dbReference>
<name>A0A183A619_9TREM</name>
<reference evidence="12" key="1">
    <citation type="submission" date="2016-06" db="UniProtKB">
        <authorList>
            <consortium name="WormBaseParasite"/>
        </authorList>
    </citation>
    <scope>IDENTIFICATION</scope>
</reference>
<dbReference type="Gene3D" id="1.20.1070.10">
    <property type="entry name" value="Rhodopsin 7-helix transmembrane proteins"/>
    <property type="match status" value="1"/>
</dbReference>
<dbReference type="PANTHER" id="PTHR24243:SF230">
    <property type="entry name" value="G-PROTEIN COUPLED RECEPTORS FAMILY 1 PROFILE DOMAIN-CONTAINING PROTEIN"/>
    <property type="match status" value="1"/>
</dbReference>
<evidence type="ECO:0000256" key="8">
    <source>
        <dbReference type="SAM" id="Phobius"/>
    </source>
</evidence>
<dbReference type="InterPro" id="IPR000276">
    <property type="entry name" value="GPCR_Rhodpsn"/>
</dbReference>
<evidence type="ECO:0000256" key="5">
    <source>
        <dbReference type="ARBA" id="ARBA00023136"/>
    </source>
</evidence>
<keyword evidence="5 8" id="KW-0472">Membrane</keyword>
<dbReference type="WBParaSite" id="ECPE_0000240401-mRNA-1">
    <property type="protein sequence ID" value="ECPE_0000240401-mRNA-1"/>
    <property type="gene ID" value="ECPE_0000240401"/>
</dbReference>
<dbReference type="GO" id="GO:0004930">
    <property type="term" value="F:G protein-coupled receptor activity"/>
    <property type="evidence" value="ECO:0007669"/>
    <property type="project" value="UniProtKB-KW"/>
</dbReference>
<evidence type="ECO:0000256" key="4">
    <source>
        <dbReference type="ARBA" id="ARBA00023040"/>
    </source>
</evidence>
<feature type="transmembrane region" description="Helical" evidence="8">
    <location>
        <begin position="251"/>
        <end position="274"/>
    </location>
</feature>
<evidence type="ECO:0000256" key="1">
    <source>
        <dbReference type="ARBA" id="ARBA00004141"/>
    </source>
</evidence>
<keyword evidence="2 8" id="KW-0812">Transmembrane</keyword>
<comment type="subcellular location">
    <subcellularLocation>
        <location evidence="1">Membrane</location>
        <topology evidence="1">Multi-pass membrane protein</topology>
    </subcellularLocation>
</comment>
<dbReference type="SUPFAM" id="SSF81321">
    <property type="entry name" value="Family A G protein-coupled receptor-like"/>
    <property type="match status" value="1"/>
</dbReference>
<organism evidence="12">
    <name type="scientific">Echinostoma caproni</name>
    <dbReference type="NCBI Taxonomy" id="27848"/>
    <lineage>
        <taxon>Eukaryota</taxon>
        <taxon>Metazoa</taxon>
        <taxon>Spiralia</taxon>
        <taxon>Lophotrochozoa</taxon>
        <taxon>Platyhelminthes</taxon>
        <taxon>Trematoda</taxon>
        <taxon>Digenea</taxon>
        <taxon>Plagiorchiida</taxon>
        <taxon>Echinostomata</taxon>
        <taxon>Echinostomatoidea</taxon>
        <taxon>Echinostomatidae</taxon>
        <taxon>Echinostoma</taxon>
    </lineage>
</organism>
<keyword evidence="11" id="KW-1185">Reference proteome</keyword>
<evidence type="ECO:0000313" key="12">
    <source>
        <dbReference type="WBParaSite" id="ECPE_0000240401-mRNA-1"/>
    </source>
</evidence>
<feature type="transmembrane region" description="Helical" evidence="8">
    <location>
        <begin position="144"/>
        <end position="167"/>
    </location>
</feature>
<dbReference type="Proteomes" id="UP000272942">
    <property type="component" value="Unassembled WGS sequence"/>
</dbReference>
<proteinExistence type="predicted"/>
<feature type="transmembrane region" description="Helical" evidence="8">
    <location>
        <begin position="201"/>
        <end position="230"/>
    </location>
</feature>